<sequence length="183" mass="18371">MNKTTKGALAAGAAAVLLLGGAGSFALWQDQETVNEGTITAGILDIAPLAAGQWFDVSPDQTRVAIDPAGAFRMVPGDVLEYNATFTVTATGKNLTATINGVPGTVVYGGGLTATNAPVVTTATIGTTTLANNAITSADTGKTVSVKSTLTFDKATGGQIGQNGTVNLASYQVAVQQTRPGQP</sequence>
<name>A0A917FPT7_9NOCA</name>
<dbReference type="EMBL" id="BMCU01000001">
    <property type="protein sequence ID" value="GGF98122.1"/>
    <property type="molecule type" value="Genomic_DNA"/>
</dbReference>
<dbReference type="AlphaFoldDB" id="A0A917FPT7"/>
<protein>
    <recommendedName>
        <fullName evidence="4">Alternate-type signal peptide domain-containing protein</fullName>
    </recommendedName>
</protein>
<dbReference type="NCBIfam" id="TIGR04088">
    <property type="entry name" value="cognate_SipW"/>
    <property type="match status" value="1"/>
</dbReference>
<dbReference type="InterPro" id="IPR023833">
    <property type="entry name" value="Signal_pept_SipW-depend-type"/>
</dbReference>
<feature type="signal peptide" evidence="1">
    <location>
        <begin position="1"/>
        <end position="28"/>
    </location>
</feature>
<dbReference type="RefSeq" id="WP_188543556.1">
    <property type="nucleotide sequence ID" value="NZ_BMCU01000001.1"/>
</dbReference>
<reference evidence="2" key="1">
    <citation type="journal article" date="2014" name="Int. J. Syst. Evol. Microbiol.">
        <title>Complete genome sequence of Corynebacterium casei LMG S-19264T (=DSM 44701T), isolated from a smear-ripened cheese.</title>
        <authorList>
            <consortium name="US DOE Joint Genome Institute (JGI-PGF)"/>
            <person name="Walter F."/>
            <person name="Albersmeier A."/>
            <person name="Kalinowski J."/>
            <person name="Ruckert C."/>
        </authorList>
    </citation>
    <scope>NUCLEOTIDE SEQUENCE</scope>
    <source>
        <strain evidence="2">CCM 7905</strain>
    </source>
</reference>
<dbReference type="NCBIfam" id="TIGR04089">
    <property type="entry name" value="exp_by_SipW_III"/>
    <property type="match status" value="1"/>
</dbReference>
<comment type="caution">
    <text evidence="2">The sequence shown here is derived from an EMBL/GenBank/DDBJ whole genome shotgun (WGS) entry which is preliminary data.</text>
</comment>
<dbReference type="InterPro" id="IPR024006">
    <property type="entry name" value="Alt_signal_exp_actinobact"/>
</dbReference>
<evidence type="ECO:0000313" key="2">
    <source>
        <dbReference type="EMBL" id="GGF98122.1"/>
    </source>
</evidence>
<organism evidence="2 3">
    <name type="scientific">Rhodococcoides trifolii</name>
    <dbReference type="NCBI Taxonomy" id="908250"/>
    <lineage>
        <taxon>Bacteria</taxon>
        <taxon>Bacillati</taxon>
        <taxon>Actinomycetota</taxon>
        <taxon>Actinomycetes</taxon>
        <taxon>Mycobacteriales</taxon>
        <taxon>Nocardiaceae</taxon>
        <taxon>Rhodococcoides</taxon>
    </lineage>
</organism>
<evidence type="ECO:0000256" key="1">
    <source>
        <dbReference type="SAM" id="SignalP"/>
    </source>
</evidence>
<reference evidence="2" key="2">
    <citation type="submission" date="2020-09" db="EMBL/GenBank/DDBJ databases">
        <authorList>
            <person name="Sun Q."/>
            <person name="Sedlacek I."/>
        </authorList>
    </citation>
    <scope>NUCLEOTIDE SEQUENCE</scope>
    <source>
        <strain evidence="2">CCM 7905</strain>
    </source>
</reference>
<evidence type="ECO:0000313" key="3">
    <source>
        <dbReference type="Proteomes" id="UP000654257"/>
    </source>
</evidence>
<dbReference type="Proteomes" id="UP000654257">
    <property type="component" value="Unassembled WGS sequence"/>
</dbReference>
<gene>
    <name evidence="2" type="ORF">GCM10007304_10120</name>
</gene>
<keyword evidence="3" id="KW-1185">Reference proteome</keyword>
<proteinExistence type="predicted"/>
<feature type="chain" id="PRO_5038525600" description="Alternate-type signal peptide domain-containing protein" evidence="1">
    <location>
        <begin position="29"/>
        <end position="183"/>
    </location>
</feature>
<keyword evidence="1" id="KW-0732">Signal</keyword>
<evidence type="ECO:0008006" key="4">
    <source>
        <dbReference type="Google" id="ProtNLM"/>
    </source>
</evidence>
<accession>A0A917FPT7</accession>